<proteinExistence type="predicted"/>
<protein>
    <submittedName>
        <fullName evidence="1">Uncharacterized protein</fullName>
    </submittedName>
</protein>
<dbReference type="EMBL" id="JAMDHA010000067">
    <property type="protein sequence ID" value="MDD1011802.1"/>
    <property type="molecule type" value="Genomic_DNA"/>
</dbReference>
<comment type="caution">
    <text evidence="1">The sequence shown here is derived from an EMBL/GenBank/DDBJ whole genome shotgun (WGS) entry which is preliminary data.</text>
</comment>
<dbReference type="AlphaFoldDB" id="A0A9X4C7X3"/>
<organism evidence="1 2">
    <name type="scientific">Pseudomonas shahriarae</name>
    <dbReference type="NCBI Taxonomy" id="2745512"/>
    <lineage>
        <taxon>Bacteria</taxon>
        <taxon>Pseudomonadati</taxon>
        <taxon>Pseudomonadota</taxon>
        <taxon>Gammaproteobacteria</taxon>
        <taxon>Pseudomonadales</taxon>
        <taxon>Pseudomonadaceae</taxon>
        <taxon>Pseudomonas</taxon>
    </lineage>
</organism>
<dbReference type="RefSeq" id="WP_042558947.1">
    <property type="nucleotide sequence ID" value="NZ_JAMDHA010000067.1"/>
</dbReference>
<keyword evidence="2" id="KW-1185">Reference proteome</keyword>
<accession>A0A9X4C7X3</accession>
<gene>
    <name evidence="1" type="ORF">M5G27_30630</name>
</gene>
<dbReference type="Proteomes" id="UP001148185">
    <property type="component" value="Unassembled WGS sequence"/>
</dbReference>
<evidence type="ECO:0000313" key="1">
    <source>
        <dbReference type="EMBL" id="MDD1011802.1"/>
    </source>
</evidence>
<name>A0A9X4C7X3_9PSED</name>
<reference evidence="1 2" key="1">
    <citation type="submission" date="2022-05" db="EMBL/GenBank/DDBJ databases">
        <title>Novel Pseudomonas spp. Isolated from a Rainbow Trout Aquaculture Facility.</title>
        <authorList>
            <person name="Testerman T."/>
            <person name="Graf J."/>
        </authorList>
    </citation>
    <scope>NUCLEOTIDE SEQUENCE [LARGE SCALE GENOMIC DNA]</scope>
    <source>
        <strain evidence="1 2">ID1042</strain>
    </source>
</reference>
<evidence type="ECO:0000313" key="2">
    <source>
        <dbReference type="Proteomes" id="UP001148185"/>
    </source>
</evidence>
<sequence length="103" mass="11803">MARSHRLQKKLHAQHLMATAEAVVLDDGLVEKLWALNQGDGFELNSTCLSSAAIQKYRLEYLVTRGPIPGHWLYKKFAPEELTLFFTAKDFDGIRHGWTLFDK</sequence>